<organism evidence="2 3">
    <name type="scientific">Podospora pseudocomata</name>
    <dbReference type="NCBI Taxonomy" id="2093779"/>
    <lineage>
        <taxon>Eukaryota</taxon>
        <taxon>Fungi</taxon>
        <taxon>Dikarya</taxon>
        <taxon>Ascomycota</taxon>
        <taxon>Pezizomycotina</taxon>
        <taxon>Sordariomycetes</taxon>
        <taxon>Sordariomycetidae</taxon>
        <taxon>Sordariales</taxon>
        <taxon>Podosporaceae</taxon>
        <taxon>Podospora</taxon>
    </lineage>
</organism>
<dbReference type="EMBL" id="JAFFHA010000001">
    <property type="protein sequence ID" value="KAK4658806.1"/>
    <property type="molecule type" value="Genomic_DNA"/>
</dbReference>
<feature type="region of interest" description="Disordered" evidence="1">
    <location>
        <begin position="47"/>
        <end position="81"/>
    </location>
</feature>
<feature type="compositionally biased region" description="Polar residues" evidence="1">
    <location>
        <begin position="51"/>
        <end position="64"/>
    </location>
</feature>
<dbReference type="GeneID" id="87904781"/>
<proteinExistence type="predicted"/>
<name>A0ABR0GSV3_9PEZI</name>
<evidence type="ECO:0000313" key="3">
    <source>
        <dbReference type="Proteomes" id="UP001323405"/>
    </source>
</evidence>
<feature type="compositionally biased region" description="Basic and acidic residues" evidence="1">
    <location>
        <begin position="65"/>
        <end position="81"/>
    </location>
</feature>
<dbReference type="Proteomes" id="UP001323405">
    <property type="component" value="Unassembled WGS sequence"/>
</dbReference>
<evidence type="ECO:0000256" key="1">
    <source>
        <dbReference type="SAM" id="MobiDB-lite"/>
    </source>
</evidence>
<reference evidence="2 3" key="1">
    <citation type="journal article" date="2023" name="bioRxiv">
        <title>High-quality genome assemblies of four members of thePodospora anserinaspecies complex.</title>
        <authorList>
            <person name="Ament-Velasquez S.L."/>
            <person name="Vogan A.A."/>
            <person name="Wallerman O."/>
            <person name="Hartmann F."/>
            <person name="Gautier V."/>
            <person name="Silar P."/>
            <person name="Giraud T."/>
            <person name="Johannesson H."/>
        </authorList>
    </citation>
    <scope>NUCLEOTIDE SEQUENCE [LARGE SCALE GENOMIC DNA]</scope>
    <source>
        <strain evidence="2 3">CBS 415.72m</strain>
    </source>
</reference>
<comment type="caution">
    <text evidence="2">The sequence shown here is derived from an EMBL/GenBank/DDBJ whole genome shotgun (WGS) entry which is preliminary data.</text>
</comment>
<keyword evidence="3" id="KW-1185">Reference proteome</keyword>
<evidence type="ECO:0000313" key="2">
    <source>
        <dbReference type="EMBL" id="KAK4658806.1"/>
    </source>
</evidence>
<gene>
    <name evidence="2" type="ORF">QC762_104795</name>
</gene>
<protein>
    <submittedName>
        <fullName evidence="2">Uncharacterized protein</fullName>
    </submittedName>
</protein>
<sequence length="81" mass="9191">MPQLWERAVRCPNLGSFPVFYKDGEHLESTWRLHIGSHPSTYAAATRGKQMASSRWDTSYTNHAGQDDREAESKEPRPGCV</sequence>
<accession>A0ABR0GSV3</accession>
<dbReference type="RefSeq" id="XP_062747778.1">
    <property type="nucleotide sequence ID" value="XM_062884874.1"/>
</dbReference>